<protein>
    <submittedName>
        <fullName evidence="2">Uncharacterized protein</fullName>
    </submittedName>
</protein>
<proteinExistence type="predicted"/>
<dbReference type="GO" id="GO:0000492">
    <property type="term" value="P:box C/D snoRNP assembly"/>
    <property type="evidence" value="ECO:0007669"/>
    <property type="project" value="InterPro"/>
</dbReference>
<name>A0AAV2RL03_MEGNR</name>
<organism evidence="2 3">
    <name type="scientific">Meganyctiphanes norvegica</name>
    <name type="common">Northern krill</name>
    <name type="synonym">Thysanopoda norvegica</name>
    <dbReference type="NCBI Taxonomy" id="48144"/>
    <lineage>
        <taxon>Eukaryota</taxon>
        <taxon>Metazoa</taxon>
        <taxon>Ecdysozoa</taxon>
        <taxon>Arthropoda</taxon>
        <taxon>Crustacea</taxon>
        <taxon>Multicrustacea</taxon>
        <taxon>Malacostraca</taxon>
        <taxon>Eumalacostraca</taxon>
        <taxon>Eucarida</taxon>
        <taxon>Euphausiacea</taxon>
        <taxon>Euphausiidae</taxon>
        <taxon>Meganyctiphanes</taxon>
    </lineage>
</organism>
<dbReference type="AlphaFoldDB" id="A0AAV2RL03"/>
<feature type="compositionally biased region" description="Polar residues" evidence="1">
    <location>
        <begin position="185"/>
        <end position="196"/>
    </location>
</feature>
<evidence type="ECO:0000313" key="3">
    <source>
        <dbReference type="Proteomes" id="UP001497623"/>
    </source>
</evidence>
<dbReference type="GO" id="GO:0062064">
    <property type="term" value="F:box C/D methylation guide snoRNP complex binding"/>
    <property type="evidence" value="ECO:0007669"/>
    <property type="project" value="TreeGrafter"/>
</dbReference>
<dbReference type="PANTHER" id="PTHR28674:SF1">
    <property type="entry name" value="NOP PROTEIN CHAPERONE 1"/>
    <property type="match status" value="1"/>
</dbReference>
<sequence length="196" mass="21072">MAHNASQTPNRAITNRRYFNNAGTGGRRAVVESLFRQPTKPPPKDGKPLTFKVARSPLLDQLNSFLPKIESANTLLLNQPQEKLEEMDIENTDGCDKVVEMNIAVGEMDSDASDSEENSSEDSSSSDSEDNDSPMLGPVTEENIKIPTEAAGGKKGNKSLIEDLSKASLIPSESNSDDAEKSDSELTVASTGSGER</sequence>
<feature type="region of interest" description="Disordered" evidence="1">
    <location>
        <begin position="101"/>
        <end position="196"/>
    </location>
</feature>
<dbReference type="EMBL" id="CAXKWB010025355">
    <property type="protein sequence ID" value="CAL4128021.1"/>
    <property type="molecule type" value="Genomic_DNA"/>
</dbReference>
<evidence type="ECO:0000256" key="1">
    <source>
        <dbReference type="SAM" id="MobiDB-lite"/>
    </source>
</evidence>
<dbReference type="InterPro" id="IPR027921">
    <property type="entry name" value="NOPCHAP1"/>
</dbReference>
<gene>
    <name evidence="2" type="ORF">MNOR_LOCUS25957</name>
</gene>
<evidence type="ECO:0000313" key="2">
    <source>
        <dbReference type="EMBL" id="CAL4128021.1"/>
    </source>
</evidence>
<feature type="compositionally biased region" description="Acidic residues" evidence="1">
    <location>
        <begin position="108"/>
        <end position="120"/>
    </location>
</feature>
<dbReference type="Pfam" id="PF15370">
    <property type="entry name" value="NOPCHAP1"/>
    <property type="match status" value="1"/>
</dbReference>
<accession>A0AAV2RL03</accession>
<keyword evidence="3" id="KW-1185">Reference proteome</keyword>
<dbReference type="PANTHER" id="PTHR28674">
    <property type="entry name" value="SIMILAR TO DNA SEGMENT, CHR 10, WAYNE STATE UNIVERSITY 102,-EXPRESSED"/>
    <property type="match status" value="1"/>
</dbReference>
<dbReference type="Proteomes" id="UP001497623">
    <property type="component" value="Unassembled WGS sequence"/>
</dbReference>
<comment type="caution">
    <text evidence="2">The sequence shown here is derived from an EMBL/GenBank/DDBJ whole genome shotgun (WGS) entry which is preliminary data.</text>
</comment>
<feature type="non-terminal residue" evidence="2">
    <location>
        <position position="196"/>
    </location>
</feature>
<reference evidence="2 3" key="1">
    <citation type="submission" date="2024-05" db="EMBL/GenBank/DDBJ databases">
        <authorList>
            <person name="Wallberg A."/>
        </authorList>
    </citation>
    <scope>NUCLEOTIDE SEQUENCE [LARGE SCALE GENOMIC DNA]</scope>
</reference>